<dbReference type="PANTHER" id="PTHR43133">
    <property type="entry name" value="RNA POLYMERASE ECF-TYPE SIGMA FACTO"/>
    <property type="match status" value="1"/>
</dbReference>
<keyword evidence="4" id="KW-0238">DNA-binding</keyword>
<dbReference type="PANTHER" id="PTHR43133:SF8">
    <property type="entry name" value="RNA POLYMERASE SIGMA FACTOR HI_1459-RELATED"/>
    <property type="match status" value="1"/>
</dbReference>
<dbReference type="InterPro" id="IPR014284">
    <property type="entry name" value="RNA_pol_sigma-70_dom"/>
</dbReference>
<dbReference type="NCBIfam" id="TIGR02937">
    <property type="entry name" value="sigma70-ECF"/>
    <property type="match status" value="1"/>
</dbReference>
<keyword evidence="2" id="KW-0805">Transcription regulation</keyword>
<evidence type="ECO:0000313" key="8">
    <source>
        <dbReference type="EMBL" id="TDP59081.1"/>
    </source>
</evidence>
<feature type="domain" description="RNA polymerase sigma factor 70 region 4 type 2" evidence="7">
    <location>
        <begin position="105"/>
        <end position="157"/>
    </location>
</feature>
<dbReference type="InterPro" id="IPR036388">
    <property type="entry name" value="WH-like_DNA-bd_sf"/>
</dbReference>
<dbReference type="Gene3D" id="1.10.10.10">
    <property type="entry name" value="Winged helix-like DNA-binding domain superfamily/Winged helix DNA-binding domain"/>
    <property type="match status" value="1"/>
</dbReference>
<name>A0A4R6Q9U0_9FIRM</name>
<dbReference type="InterPro" id="IPR013249">
    <property type="entry name" value="RNA_pol_sigma70_r4_t2"/>
</dbReference>
<evidence type="ECO:0000256" key="5">
    <source>
        <dbReference type="ARBA" id="ARBA00023163"/>
    </source>
</evidence>
<evidence type="ECO:0000313" key="9">
    <source>
        <dbReference type="Proteomes" id="UP000295500"/>
    </source>
</evidence>
<dbReference type="InterPro" id="IPR039425">
    <property type="entry name" value="RNA_pol_sigma-70-like"/>
</dbReference>
<dbReference type="Pfam" id="PF04542">
    <property type="entry name" value="Sigma70_r2"/>
    <property type="match status" value="1"/>
</dbReference>
<proteinExistence type="inferred from homology"/>
<accession>A0A4R6Q9U0</accession>
<dbReference type="Gene3D" id="1.10.1740.10">
    <property type="match status" value="1"/>
</dbReference>
<evidence type="ECO:0000259" key="7">
    <source>
        <dbReference type="Pfam" id="PF08281"/>
    </source>
</evidence>
<comment type="caution">
    <text evidence="8">The sequence shown here is derived from an EMBL/GenBank/DDBJ whole genome shotgun (WGS) entry which is preliminary data.</text>
</comment>
<dbReference type="SUPFAM" id="SSF88946">
    <property type="entry name" value="Sigma2 domain of RNA polymerase sigma factors"/>
    <property type="match status" value="1"/>
</dbReference>
<dbReference type="EMBL" id="SNXO01000004">
    <property type="protein sequence ID" value="TDP59081.1"/>
    <property type="molecule type" value="Genomic_DNA"/>
</dbReference>
<dbReference type="OrthoDB" id="9784984at2"/>
<evidence type="ECO:0000256" key="3">
    <source>
        <dbReference type="ARBA" id="ARBA00023082"/>
    </source>
</evidence>
<dbReference type="InterPro" id="IPR007627">
    <property type="entry name" value="RNA_pol_sigma70_r2"/>
</dbReference>
<evidence type="ECO:0000256" key="4">
    <source>
        <dbReference type="ARBA" id="ARBA00023125"/>
    </source>
</evidence>
<evidence type="ECO:0000259" key="6">
    <source>
        <dbReference type="Pfam" id="PF04542"/>
    </source>
</evidence>
<dbReference type="GO" id="GO:0016987">
    <property type="term" value="F:sigma factor activity"/>
    <property type="evidence" value="ECO:0007669"/>
    <property type="project" value="UniProtKB-KW"/>
</dbReference>
<dbReference type="SUPFAM" id="SSF88659">
    <property type="entry name" value="Sigma3 and sigma4 domains of RNA polymerase sigma factors"/>
    <property type="match status" value="1"/>
</dbReference>
<keyword evidence="5" id="KW-0804">Transcription</keyword>
<feature type="domain" description="RNA polymerase sigma-70 region 2" evidence="6">
    <location>
        <begin position="13"/>
        <end position="77"/>
    </location>
</feature>
<dbReference type="GO" id="GO:0006352">
    <property type="term" value="P:DNA-templated transcription initiation"/>
    <property type="evidence" value="ECO:0007669"/>
    <property type="project" value="InterPro"/>
</dbReference>
<dbReference type="RefSeq" id="WP_133527686.1">
    <property type="nucleotide sequence ID" value="NZ_SNXO01000004.1"/>
</dbReference>
<protein>
    <submittedName>
        <fullName evidence="8">RNA polymerase sigma factor (Sigma-70 family)</fullName>
    </submittedName>
</protein>
<evidence type="ECO:0000256" key="1">
    <source>
        <dbReference type="ARBA" id="ARBA00010641"/>
    </source>
</evidence>
<comment type="similarity">
    <text evidence="1">Belongs to the sigma-70 factor family. ECF subfamily.</text>
</comment>
<dbReference type="AlphaFoldDB" id="A0A4R6Q9U0"/>
<dbReference type="InterPro" id="IPR013325">
    <property type="entry name" value="RNA_pol_sigma_r2"/>
</dbReference>
<keyword evidence="3" id="KW-0731">Sigma factor</keyword>
<evidence type="ECO:0000256" key="2">
    <source>
        <dbReference type="ARBA" id="ARBA00023015"/>
    </source>
</evidence>
<dbReference type="Proteomes" id="UP000295500">
    <property type="component" value="Unassembled WGS sequence"/>
</dbReference>
<dbReference type="InterPro" id="IPR013324">
    <property type="entry name" value="RNA_pol_sigma_r3/r4-like"/>
</dbReference>
<keyword evidence="9" id="KW-1185">Reference proteome</keyword>
<organism evidence="8 9">
    <name type="scientific">Aminicella lysinilytica</name>
    <dbReference type="NCBI Taxonomy" id="433323"/>
    <lineage>
        <taxon>Bacteria</taxon>
        <taxon>Bacillati</taxon>
        <taxon>Bacillota</taxon>
        <taxon>Clostridia</taxon>
        <taxon>Peptostreptococcales</taxon>
        <taxon>Anaerovoracaceae</taxon>
        <taxon>Aminicella</taxon>
    </lineage>
</organism>
<dbReference type="Pfam" id="PF08281">
    <property type="entry name" value="Sigma70_r4_2"/>
    <property type="match status" value="1"/>
</dbReference>
<gene>
    <name evidence="8" type="ORF">EV211_10411</name>
</gene>
<sequence length="168" mass="19884">MKREPDGKVIEQFYERYFDSLMIIACSYTRNRDDAMDLVQSTFLKALLSYEENGSFLYWANRVMRNDFYNQRKKQSKIADDPIEDHHIESGEDLLDDYIHNEEKNRLAEMIAMLPEKYRDIMIESTYIGTSDETIAKDRGMSPANVRQIRSRGKKMLIKMMEGEDERS</sequence>
<dbReference type="GO" id="GO:0003677">
    <property type="term" value="F:DNA binding"/>
    <property type="evidence" value="ECO:0007669"/>
    <property type="project" value="UniProtKB-KW"/>
</dbReference>
<reference evidence="8 9" key="1">
    <citation type="submission" date="2019-03" db="EMBL/GenBank/DDBJ databases">
        <title>Genomic Encyclopedia of Type Strains, Phase IV (KMG-IV): sequencing the most valuable type-strain genomes for metagenomic binning, comparative biology and taxonomic classification.</title>
        <authorList>
            <person name="Goeker M."/>
        </authorList>
    </citation>
    <scope>NUCLEOTIDE SEQUENCE [LARGE SCALE GENOMIC DNA]</scope>
    <source>
        <strain evidence="8 9">DSM 28287</strain>
    </source>
</reference>